<proteinExistence type="predicted"/>
<dbReference type="EMBL" id="LR797488">
    <property type="protein sequence ID" value="CAB4219834.1"/>
    <property type="molecule type" value="Genomic_DNA"/>
</dbReference>
<organism evidence="3">
    <name type="scientific">uncultured Caudovirales phage</name>
    <dbReference type="NCBI Taxonomy" id="2100421"/>
    <lineage>
        <taxon>Viruses</taxon>
        <taxon>Duplodnaviria</taxon>
        <taxon>Heunggongvirae</taxon>
        <taxon>Uroviricota</taxon>
        <taxon>Caudoviricetes</taxon>
        <taxon>Peduoviridae</taxon>
        <taxon>Maltschvirus</taxon>
        <taxon>Maltschvirus maltsch</taxon>
    </lineage>
</organism>
<evidence type="ECO:0000313" key="3">
    <source>
        <dbReference type="EMBL" id="CAB4219834.1"/>
    </source>
</evidence>
<evidence type="ECO:0000313" key="2">
    <source>
        <dbReference type="EMBL" id="CAB4178798.1"/>
    </source>
</evidence>
<name>A0A6J5SYU0_9CAUD</name>
<reference evidence="3" key="1">
    <citation type="submission" date="2020-05" db="EMBL/GenBank/DDBJ databases">
        <authorList>
            <person name="Chiriac C."/>
            <person name="Salcher M."/>
            <person name="Ghai R."/>
            <person name="Kavagutti S V."/>
        </authorList>
    </citation>
    <scope>NUCLEOTIDE SEQUENCE</scope>
</reference>
<evidence type="ECO:0000313" key="1">
    <source>
        <dbReference type="EMBL" id="CAB4166377.1"/>
    </source>
</evidence>
<dbReference type="EMBL" id="LR796971">
    <property type="protein sequence ID" value="CAB4178798.1"/>
    <property type="molecule type" value="Genomic_DNA"/>
</dbReference>
<gene>
    <name evidence="2" type="ORF">UFOVP1025_3</name>
    <name evidence="3" type="ORF">UFOVP1628_6</name>
    <name evidence="1" type="ORF">UFOVP852_31</name>
</gene>
<accession>A0A6J5SYU0</accession>
<sequence length="142" mass="16686">MTPRQEFKQCLIKGWLSHKVWQCASMVMIDHGIRHENENGTPDTAMIEKFLRDIEVPPYQNMAASVYIAAFYPLTSTALFMNNLTASNILKALHIFWKEKQQAADYSKTLNYERRYEKTKSKQVKFIRARSLSKKHDWNTVK</sequence>
<dbReference type="EMBL" id="LR796780">
    <property type="protein sequence ID" value="CAB4166377.1"/>
    <property type="molecule type" value="Genomic_DNA"/>
</dbReference>
<protein>
    <submittedName>
        <fullName evidence="3">Uncharacterized protein</fullName>
    </submittedName>
</protein>